<organism evidence="2 3">
    <name type="scientific">Penicillium vulpinum</name>
    <dbReference type="NCBI Taxonomy" id="29845"/>
    <lineage>
        <taxon>Eukaryota</taxon>
        <taxon>Fungi</taxon>
        <taxon>Dikarya</taxon>
        <taxon>Ascomycota</taxon>
        <taxon>Pezizomycotina</taxon>
        <taxon>Eurotiomycetes</taxon>
        <taxon>Eurotiomycetidae</taxon>
        <taxon>Eurotiales</taxon>
        <taxon>Aspergillaceae</taxon>
        <taxon>Penicillium</taxon>
    </lineage>
</organism>
<gene>
    <name evidence="2" type="ORF">PENVUL_c042G04034</name>
</gene>
<dbReference type="CDD" id="cd00531">
    <property type="entry name" value="NTF2_like"/>
    <property type="match status" value="1"/>
</dbReference>
<accession>A0A1V6RJL5</accession>
<reference evidence="3" key="1">
    <citation type="journal article" date="2017" name="Nat. Microbiol.">
        <title>Global analysis of biosynthetic gene clusters reveals vast potential of secondary metabolite production in Penicillium species.</title>
        <authorList>
            <person name="Nielsen J.C."/>
            <person name="Grijseels S."/>
            <person name="Prigent S."/>
            <person name="Ji B."/>
            <person name="Dainat J."/>
            <person name="Nielsen K.F."/>
            <person name="Frisvad J.C."/>
            <person name="Workman M."/>
            <person name="Nielsen J."/>
        </authorList>
    </citation>
    <scope>NUCLEOTIDE SEQUENCE [LARGE SCALE GENOMIC DNA]</scope>
    <source>
        <strain evidence="3">IBT 29486</strain>
    </source>
</reference>
<sequence length="151" mass="16775">MATSNHELIRNTIARWPLIMDQKNSDLLSKTFTPDAVFHYPPPIGTIQGTIGIVEMLQTLKDVTTYHSLGTQIIELTSATTATATTYCIGIHVRTGDRAGESITILGYYEDRLVKGKVAEIGQDDDVWRIFERRVHHHIPSTGGQKFPALA</sequence>
<evidence type="ECO:0000259" key="1">
    <source>
        <dbReference type="Pfam" id="PF13577"/>
    </source>
</evidence>
<keyword evidence="3" id="KW-1185">Reference proteome</keyword>
<dbReference type="SUPFAM" id="SSF54427">
    <property type="entry name" value="NTF2-like"/>
    <property type="match status" value="1"/>
</dbReference>
<dbReference type="Gene3D" id="3.10.450.50">
    <property type="match status" value="1"/>
</dbReference>
<evidence type="ECO:0000313" key="2">
    <source>
        <dbReference type="EMBL" id="OQE01619.1"/>
    </source>
</evidence>
<dbReference type="InterPro" id="IPR032710">
    <property type="entry name" value="NTF2-like_dom_sf"/>
</dbReference>
<evidence type="ECO:0000313" key="3">
    <source>
        <dbReference type="Proteomes" id="UP000191518"/>
    </source>
</evidence>
<dbReference type="AlphaFoldDB" id="A0A1V6RJL5"/>
<dbReference type="InterPro" id="IPR037401">
    <property type="entry name" value="SnoaL-like"/>
</dbReference>
<name>A0A1V6RJL5_9EURO</name>
<protein>
    <recommendedName>
        <fullName evidence="1">SnoaL-like domain-containing protein</fullName>
    </recommendedName>
</protein>
<feature type="domain" description="SnoaL-like" evidence="1">
    <location>
        <begin position="7"/>
        <end position="134"/>
    </location>
</feature>
<proteinExistence type="predicted"/>
<dbReference type="Pfam" id="PF13577">
    <property type="entry name" value="SnoaL_4"/>
    <property type="match status" value="1"/>
</dbReference>
<dbReference type="OrthoDB" id="4274525at2759"/>
<comment type="caution">
    <text evidence="2">The sequence shown here is derived from an EMBL/GenBank/DDBJ whole genome shotgun (WGS) entry which is preliminary data.</text>
</comment>
<dbReference type="Proteomes" id="UP000191518">
    <property type="component" value="Unassembled WGS sequence"/>
</dbReference>
<dbReference type="EMBL" id="MDYP01000042">
    <property type="protein sequence ID" value="OQE01619.1"/>
    <property type="molecule type" value="Genomic_DNA"/>
</dbReference>